<dbReference type="Proteomes" id="UP000054477">
    <property type="component" value="Unassembled WGS sequence"/>
</dbReference>
<sequence>MPILSLRSTLIKTAPLQEPPPHFCHRRPTALNSSHGRTKKRVSIGGCRQVWKTRSLIVTSDGMGYEDLGHFDQYNEVHLSKPQTTAAGLLPGQQTPIIKASSPSTL</sequence>
<feature type="region of interest" description="Disordered" evidence="1">
    <location>
        <begin position="86"/>
        <end position="106"/>
    </location>
</feature>
<reference evidence="2 3" key="1">
    <citation type="submission" date="2014-04" db="EMBL/GenBank/DDBJ databases">
        <authorList>
            <consortium name="DOE Joint Genome Institute"/>
            <person name="Kuo A."/>
            <person name="Kohler A."/>
            <person name="Nagy L.G."/>
            <person name="Floudas D."/>
            <person name="Copeland A."/>
            <person name="Barry K.W."/>
            <person name="Cichocki N."/>
            <person name="Veneault-Fourrey C."/>
            <person name="LaButti K."/>
            <person name="Lindquist E.A."/>
            <person name="Lipzen A."/>
            <person name="Lundell T."/>
            <person name="Morin E."/>
            <person name="Murat C."/>
            <person name="Sun H."/>
            <person name="Tunlid A."/>
            <person name="Henrissat B."/>
            <person name="Grigoriev I.V."/>
            <person name="Hibbett D.S."/>
            <person name="Martin F."/>
            <person name="Nordberg H.P."/>
            <person name="Cantor M.N."/>
            <person name="Hua S.X."/>
        </authorList>
    </citation>
    <scope>NUCLEOTIDE SEQUENCE [LARGE SCALE GENOMIC DNA]</scope>
    <source>
        <strain evidence="2 3">LaAM-08-1</strain>
    </source>
</reference>
<evidence type="ECO:0000313" key="2">
    <source>
        <dbReference type="EMBL" id="KIJ89486.1"/>
    </source>
</evidence>
<accession>A0A0C9WW58</accession>
<gene>
    <name evidence="2" type="ORF">K443DRAFT_16065</name>
</gene>
<dbReference type="HOGENOM" id="CLU_2223677_0_0_1"/>
<proteinExistence type="predicted"/>
<keyword evidence="3" id="KW-1185">Reference proteome</keyword>
<evidence type="ECO:0000256" key="1">
    <source>
        <dbReference type="SAM" id="MobiDB-lite"/>
    </source>
</evidence>
<reference evidence="3" key="2">
    <citation type="submission" date="2015-01" db="EMBL/GenBank/DDBJ databases">
        <title>Evolutionary Origins and Diversification of the Mycorrhizal Mutualists.</title>
        <authorList>
            <consortium name="DOE Joint Genome Institute"/>
            <consortium name="Mycorrhizal Genomics Consortium"/>
            <person name="Kohler A."/>
            <person name="Kuo A."/>
            <person name="Nagy L.G."/>
            <person name="Floudas D."/>
            <person name="Copeland A."/>
            <person name="Barry K.W."/>
            <person name="Cichocki N."/>
            <person name="Veneault-Fourrey C."/>
            <person name="LaButti K."/>
            <person name="Lindquist E.A."/>
            <person name="Lipzen A."/>
            <person name="Lundell T."/>
            <person name="Morin E."/>
            <person name="Murat C."/>
            <person name="Riley R."/>
            <person name="Ohm R."/>
            <person name="Sun H."/>
            <person name="Tunlid A."/>
            <person name="Henrissat B."/>
            <person name="Grigoriev I.V."/>
            <person name="Hibbett D.S."/>
            <person name="Martin F."/>
        </authorList>
    </citation>
    <scope>NUCLEOTIDE SEQUENCE [LARGE SCALE GENOMIC DNA]</scope>
    <source>
        <strain evidence="3">LaAM-08-1</strain>
    </source>
</reference>
<dbReference type="EMBL" id="KN839681">
    <property type="protein sequence ID" value="KIJ89486.1"/>
    <property type="molecule type" value="Genomic_DNA"/>
</dbReference>
<protein>
    <submittedName>
        <fullName evidence="2">Uncharacterized protein</fullName>
    </submittedName>
</protein>
<evidence type="ECO:0000313" key="3">
    <source>
        <dbReference type="Proteomes" id="UP000054477"/>
    </source>
</evidence>
<dbReference type="AlphaFoldDB" id="A0A0C9WW58"/>
<name>A0A0C9WW58_9AGAR</name>
<organism evidence="2 3">
    <name type="scientific">Laccaria amethystina LaAM-08-1</name>
    <dbReference type="NCBI Taxonomy" id="1095629"/>
    <lineage>
        <taxon>Eukaryota</taxon>
        <taxon>Fungi</taxon>
        <taxon>Dikarya</taxon>
        <taxon>Basidiomycota</taxon>
        <taxon>Agaricomycotina</taxon>
        <taxon>Agaricomycetes</taxon>
        <taxon>Agaricomycetidae</taxon>
        <taxon>Agaricales</taxon>
        <taxon>Agaricineae</taxon>
        <taxon>Hydnangiaceae</taxon>
        <taxon>Laccaria</taxon>
    </lineage>
</organism>